<accession>A0A0K1R9T5</accession>
<name>A0A0K1R9T5_9CORY</name>
<protein>
    <submittedName>
        <fullName evidence="1">Uncharacterized protein</fullName>
    </submittedName>
</protein>
<proteinExistence type="predicted"/>
<evidence type="ECO:0000313" key="2">
    <source>
        <dbReference type="Proteomes" id="UP000060016"/>
    </source>
</evidence>
<dbReference type="Proteomes" id="UP000060016">
    <property type="component" value="Chromosome"/>
</dbReference>
<dbReference type="KEGG" id="crie:AK829_00915"/>
<dbReference type="EMBL" id="CP012342">
    <property type="protein sequence ID" value="AKV57971.1"/>
    <property type="molecule type" value="Genomic_DNA"/>
</dbReference>
<reference evidence="1 2" key="1">
    <citation type="submission" date="2015-08" db="EMBL/GenBank/DDBJ databases">
        <authorList>
            <person name="Babu N.S."/>
            <person name="Beckwith C.J."/>
            <person name="Beseler K.G."/>
            <person name="Brison A."/>
            <person name="Carone J.V."/>
            <person name="Caskin T.P."/>
            <person name="Diamond M."/>
            <person name="Durham M.E."/>
            <person name="Foxe J.M."/>
            <person name="Go M."/>
            <person name="Henderson B.A."/>
            <person name="Jones I.B."/>
            <person name="McGettigan J.A."/>
            <person name="Micheletti S.J."/>
            <person name="Nasrallah M.E."/>
            <person name="Ortiz D."/>
            <person name="Piller C.R."/>
            <person name="Privatt S.R."/>
            <person name="Schneider S.L."/>
            <person name="Sharp S."/>
            <person name="Smith T.C."/>
            <person name="Stanton J.D."/>
            <person name="Ullery H.E."/>
            <person name="Wilson R.J."/>
            <person name="Serrano M.G."/>
            <person name="Buck G."/>
            <person name="Lee V."/>
            <person name="Wang Y."/>
            <person name="Carvalho R."/>
            <person name="Voegtly L."/>
            <person name="Shi R."/>
            <person name="Duckworth R."/>
            <person name="Johnson A."/>
            <person name="Loviza R."/>
            <person name="Walstead R."/>
            <person name="Shah Z."/>
            <person name="Kiflezghi M."/>
            <person name="Wade K."/>
            <person name="Ball S.L."/>
            <person name="Bradley K.W."/>
            <person name="Asai D.J."/>
            <person name="Bowman C.A."/>
            <person name="Russell D.A."/>
            <person name="Pope W.H."/>
            <person name="Jacobs-Sera D."/>
            <person name="Hendrix R.W."/>
            <person name="Hatfull G.F."/>
        </authorList>
    </citation>
    <scope>NUCLEOTIDE SEQUENCE [LARGE SCALE GENOMIC DNA]</scope>
    <source>
        <strain evidence="1 2">PUDD_83A45</strain>
    </source>
</reference>
<sequence length="132" mass="15189">MCHRHLCENRLSFLNDFSILFVRQSDSGKGLEQVVEEFRHIFKARSNFSNLMLLDIAIDVGCKLNLGAIADHYRCVWGVMILVDGETHRSGRIKSCHPSAQQVIEIYVLTLYVHNILRRYGNYHLTLGKLLS</sequence>
<dbReference type="AlphaFoldDB" id="A0A0K1R9T5"/>
<organism evidence="1 2">
    <name type="scientific">Corynebacterium riegelii</name>
    <dbReference type="NCBI Taxonomy" id="156976"/>
    <lineage>
        <taxon>Bacteria</taxon>
        <taxon>Bacillati</taxon>
        <taxon>Actinomycetota</taxon>
        <taxon>Actinomycetes</taxon>
        <taxon>Mycobacteriales</taxon>
        <taxon>Corynebacteriaceae</taxon>
        <taxon>Corynebacterium</taxon>
    </lineage>
</organism>
<evidence type="ECO:0000313" key="1">
    <source>
        <dbReference type="EMBL" id="AKV57971.1"/>
    </source>
</evidence>
<keyword evidence="2" id="KW-1185">Reference proteome</keyword>
<gene>
    <name evidence="1" type="ORF">AK829_00915</name>
</gene>